<reference evidence="1" key="1">
    <citation type="submission" date="2014-05" db="EMBL/GenBank/DDBJ databases">
        <authorList>
            <person name="Chronopoulou M."/>
        </authorList>
    </citation>
    <scope>NUCLEOTIDE SEQUENCE</scope>
    <source>
        <tissue evidence="1">Whole organism</tissue>
    </source>
</reference>
<sequence>MSYERDQRILVRILSDAGKKTMEIARQLGISNMNPDLNVVFEHTSKKDVCAGSSWLTTYLSGHRKCGHLLTRY</sequence>
<evidence type="ECO:0000313" key="1">
    <source>
        <dbReference type="EMBL" id="CDW42868.1"/>
    </source>
</evidence>
<dbReference type="EMBL" id="HACA01025507">
    <property type="protein sequence ID" value="CDW42868.1"/>
    <property type="molecule type" value="Transcribed_RNA"/>
</dbReference>
<proteinExistence type="predicted"/>
<accession>A0A0K2UXA0</accession>
<protein>
    <submittedName>
        <fullName evidence="1">Uncharacterized protein</fullName>
    </submittedName>
</protein>
<organism evidence="1">
    <name type="scientific">Lepeophtheirus salmonis</name>
    <name type="common">Salmon louse</name>
    <name type="synonym">Caligus salmonis</name>
    <dbReference type="NCBI Taxonomy" id="72036"/>
    <lineage>
        <taxon>Eukaryota</taxon>
        <taxon>Metazoa</taxon>
        <taxon>Ecdysozoa</taxon>
        <taxon>Arthropoda</taxon>
        <taxon>Crustacea</taxon>
        <taxon>Multicrustacea</taxon>
        <taxon>Hexanauplia</taxon>
        <taxon>Copepoda</taxon>
        <taxon>Siphonostomatoida</taxon>
        <taxon>Caligidae</taxon>
        <taxon>Lepeophtheirus</taxon>
    </lineage>
</organism>
<dbReference type="AlphaFoldDB" id="A0A0K2UXA0"/>
<name>A0A0K2UXA0_LEPSM</name>